<dbReference type="EMBL" id="QQAH01000038">
    <property type="protein sequence ID" value="RDD79718.1"/>
    <property type="molecule type" value="Genomic_DNA"/>
</dbReference>
<dbReference type="InterPro" id="IPR020845">
    <property type="entry name" value="AMP-binding_CS"/>
</dbReference>
<feature type="non-terminal residue" evidence="5">
    <location>
        <position position="813"/>
    </location>
</feature>
<dbReference type="Gene3D" id="3.30.559.30">
    <property type="entry name" value="Nonribosomal peptide synthetase, condensation domain"/>
    <property type="match status" value="1"/>
</dbReference>
<gene>
    <name evidence="5" type="ORF">DVJ77_20930</name>
</gene>
<dbReference type="Proteomes" id="UP000253782">
    <property type="component" value="Unassembled WGS sequence"/>
</dbReference>
<dbReference type="SUPFAM" id="SSF47336">
    <property type="entry name" value="ACP-like"/>
    <property type="match status" value="1"/>
</dbReference>
<dbReference type="InterPro" id="IPR000873">
    <property type="entry name" value="AMP-dep_synth/lig_dom"/>
</dbReference>
<dbReference type="InterPro" id="IPR001242">
    <property type="entry name" value="Condensation_dom"/>
</dbReference>
<dbReference type="PROSITE" id="PS50075">
    <property type="entry name" value="CARRIER"/>
    <property type="match status" value="1"/>
</dbReference>
<evidence type="ECO:0000313" key="5">
    <source>
        <dbReference type="EMBL" id="RDD79718.1"/>
    </source>
</evidence>
<evidence type="ECO:0000256" key="3">
    <source>
        <dbReference type="ARBA" id="ARBA00022553"/>
    </source>
</evidence>
<proteinExistence type="predicted"/>
<dbReference type="PANTHER" id="PTHR45527">
    <property type="entry name" value="NONRIBOSOMAL PEPTIDE SYNTHETASE"/>
    <property type="match status" value="1"/>
</dbReference>
<dbReference type="InterPro" id="IPR045851">
    <property type="entry name" value="AMP-bd_C_sf"/>
</dbReference>
<dbReference type="Gene3D" id="3.30.300.30">
    <property type="match status" value="1"/>
</dbReference>
<dbReference type="InterPro" id="IPR036736">
    <property type="entry name" value="ACP-like_sf"/>
</dbReference>
<dbReference type="Gene3D" id="1.10.1200.10">
    <property type="entry name" value="ACP-like"/>
    <property type="match status" value="1"/>
</dbReference>
<dbReference type="RefSeq" id="WP_162791635.1">
    <property type="nucleotide sequence ID" value="NZ_KZ857200.1"/>
</dbReference>
<dbReference type="Pfam" id="PF00550">
    <property type="entry name" value="PP-binding"/>
    <property type="match status" value="1"/>
</dbReference>
<dbReference type="PROSITE" id="PS00455">
    <property type="entry name" value="AMP_BINDING"/>
    <property type="match status" value="1"/>
</dbReference>
<dbReference type="InterPro" id="IPR023213">
    <property type="entry name" value="CAT-like_dom_sf"/>
</dbReference>
<comment type="cofactor">
    <cofactor evidence="1">
        <name>pantetheine 4'-phosphate</name>
        <dbReference type="ChEBI" id="CHEBI:47942"/>
    </cofactor>
</comment>
<name>A0A369UJ14_9GAMM</name>
<dbReference type="PRINTS" id="PR00154">
    <property type="entry name" value="AMPBINDING"/>
</dbReference>
<dbReference type="InterPro" id="IPR009081">
    <property type="entry name" value="PP-bd_ACP"/>
</dbReference>
<sequence length="813" mass="90059">VPAYFVVLDELPLTTNGKIDRRALPAPDMTRSEVGYVAPRTPSEEIMAGIWAEILHLDKVGIHDDFFALGGHSLLATQLMSRIGTMFQTKISLRTIFESPTLADMAAIVAQATAESSAASQRPAEPPREAFPLSFAQQRLWFIDQLEGQSATYNIPVTIRLKGQLDRQALQGALNDVVCRHDALRAYFESEHGTPVQRIMPRLDLVLALNDLRHLAPDEREAKARELMLDETRTPFDLQTGPLIRGSLLQLTEQDYVLLLTMHHIASDGWSMGVLVREVSALYASHALGSPLSLPELPMRYVDFASWQRQWLSGDVLERQLNHWRQQLAGSPELLTLPTDRLRPLVQSQRGTSLPYVIPAELSVKLQALSRKTQSTMFMTLCAAFNVLLARYSGQNDICIGTPIANRNRADIEGMIGFFVNTLVLRTEVDLSLGFTDLLKQVRTNTLDAYTHQDVQFEQLVEALQPERHASYSPLFQVMLVLQNAPMNKLALPGLQLELVSSESTTAKFDLTLALTEGKDGIQGYFEYSTDLFEANTIERMGVHFTNLLQAIVADPGCAVGELAMLGEAERRQLLRTFNDTATVYPRVQRDTSTLHQLFEAQVPRSAEHAAVVYEGVSLSYAQLNAQANRLARHLRQLGVGPDVLVGLCVERSIEMIVGLYGILKAGGAYVPLDPAYPADRLATILADARPAVVLTQRHLRAHVPTVPGLPVFCLDSEADTLAAYADDNLEHHTQPNDLAYVIYTSGSTGKPKGVGIDQQGIVNRLQWMQEAYPLTAADRVLQKTPFSFDVSVWEFFWPLLEGATLVVARPGG</sequence>
<reference evidence="5 6" key="1">
    <citation type="submission" date="2018-07" db="EMBL/GenBank/DDBJ databases">
        <title>Dyella tabacisoli L4-6T, whole genome shotgun sequence.</title>
        <authorList>
            <person name="Zhou X.-K."/>
            <person name="Li W.-J."/>
            <person name="Duan Y.-Q."/>
        </authorList>
    </citation>
    <scope>NUCLEOTIDE SEQUENCE [LARGE SCALE GENOMIC DNA]</scope>
    <source>
        <strain evidence="5 6">L4-6</strain>
    </source>
</reference>
<dbReference type="GO" id="GO:0044550">
    <property type="term" value="P:secondary metabolite biosynthetic process"/>
    <property type="evidence" value="ECO:0007669"/>
    <property type="project" value="TreeGrafter"/>
</dbReference>
<evidence type="ECO:0000259" key="4">
    <source>
        <dbReference type="PROSITE" id="PS50075"/>
    </source>
</evidence>
<dbReference type="InterPro" id="IPR020459">
    <property type="entry name" value="AMP-binding"/>
</dbReference>
<organism evidence="5 6">
    <name type="scientific">Dyella tabacisoli</name>
    <dbReference type="NCBI Taxonomy" id="2282381"/>
    <lineage>
        <taxon>Bacteria</taxon>
        <taxon>Pseudomonadati</taxon>
        <taxon>Pseudomonadota</taxon>
        <taxon>Gammaproteobacteria</taxon>
        <taxon>Lysobacterales</taxon>
        <taxon>Rhodanobacteraceae</taxon>
        <taxon>Dyella</taxon>
    </lineage>
</organism>
<dbReference type="FunFam" id="3.40.50.980:FF:000001">
    <property type="entry name" value="Non-ribosomal peptide synthetase"/>
    <property type="match status" value="1"/>
</dbReference>
<keyword evidence="2" id="KW-0596">Phosphopantetheine</keyword>
<dbReference type="CDD" id="cd19531">
    <property type="entry name" value="LCL_NRPS-like"/>
    <property type="match status" value="1"/>
</dbReference>
<dbReference type="Gene3D" id="3.30.559.10">
    <property type="entry name" value="Chloramphenicol acetyltransferase-like domain"/>
    <property type="match status" value="1"/>
</dbReference>
<dbReference type="SUPFAM" id="SSF52777">
    <property type="entry name" value="CoA-dependent acyltransferases"/>
    <property type="match status" value="2"/>
</dbReference>
<dbReference type="GO" id="GO:0003824">
    <property type="term" value="F:catalytic activity"/>
    <property type="evidence" value="ECO:0007669"/>
    <property type="project" value="InterPro"/>
</dbReference>
<dbReference type="PANTHER" id="PTHR45527:SF1">
    <property type="entry name" value="FATTY ACID SYNTHASE"/>
    <property type="match status" value="1"/>
</dbReference>
<comment type="caution">
    <text evidence="5">The sequence shown here is derived from an EMBL/GenBank/DDBJ whole genome shotgun (WGS) entry which is preliminary data.</text>
</comment>
<feature type="non-terminal residue" evidence="5">
    <location>
        <position position="1"/>
    </location>
</feature>
<evidence type="ECO:0000313" key="6">
    <source>
        <dbReference type="Proteomes" id="UP000253782"/>
    </source>
</evidence>
<dbReference type="GO" id="GO:0043041">
    <property type="term" value="P:amino acid activation for nonribosomal peptide biosynthetic process"/>
    <property type="evidence" value="ECO:0007669"/>
    <property type="project" value="TreeGrafter"/>
</dbReference>
<dbReference type="FunFam" id="3.30.559.10:FF:000012">
    <property type="entry name" value="Non-ribosomal peptide synthetase"/>
    <property type="match status" value="1"/>
</dbReference>
<dbReference type="AlphaFoldDB" id="A0A369UJ14"/>
<feature type="domain" description="Carrier" evidence="4">
    <location>
        <begin position="38"/>
        <end position="113"/>
    </location>
</feature>
<keyword evidence="6" id="KW-1185">Reference proteome</keyword>
<evidence type="ECO:0000256" key="2">
    <source>
        <dbReference type="ARBA" id="ARBA00022450"/>
    </source>
</evidence>
<keyword evidence="3" id="KW-0597">Phosphoprotein</keyword>
<dbReference type="Pfam" id="PF00668">
    <property type="entry name" value="Condensation"/>
    <property type="match status" value="1"/>
</dbReference>
<protein>
    <submittedName>
        <fullName evidence="5">Non-ribosomal peptide synthetase</fullName>
    </submittedName>
</protein>
<evidence type="ECO:0000256" key="1">
    <source>
        <dbReference type="ARBA" id="ARBA00001957"/>
    </source>
</evidence>
<dbReference type="Pfam" id="PF00501">
    <property type="entry name" value="AMP-binding"/>
    <property type="match status" value="1"/>
</dbReference>
<dbReference type="SUPFAM" id="SSF56801">
    <property type="entry name" value="Acetyl-CoA synthetase-like"/>
    <property type="match status" value="2"/>
</dbReference>
<dbReference type="FunFam" id="1.10.1200.10:FF:000005">
    <property type="entry name" value="Nonribosomal peptide synthetase 1"/>
    <property type="match status" value="1"/>
</dbReference>
<dbReference type="Gene3D" id="3.40.50.980">
    <property type="match status" value="2"/>
</dbReference>
<dbReference type="GO" id="GO:0031177">
    <property type="term" value="F:phosphopantetheine binding"/>
    <property type="evidence" value="ECO:0007669"/>
    <property type="project" value="TreeGrafter"/>
</dbReference>
<accession>A0A369UJ14</accession>
<dbReference type="GO" id="GO:0005829">
    <property type="term" value="C:cytosol"/>
    <property type="evidence" value="ECO:0007669"/>
    <property type="project" value="TreeGrafter"/>
</dbReference>